<keyword evidence="6 7" id="KW-0720">Serine protease</keyword>
<evidence type="ECO:0000259" key="10">
    <source>
        <dbReference type="SMART" id="SM00245"/>
    </source>
</evidence>
<reference evidence="11" key="2">
    <citation type="submission" date="2020-09" db="EMBL/GenBank/DDBJ databases">
        <authorList>
            <person name="Sun Q."/>
            <person name="Zhou Y."/>
        </authorList>
    </citation>
    <scope>NUCLEOTIDE SEQUENCE</scope>
    <source>
        <strain evidence="11">CGMCC 1.15958</strain>
    </source>
</reference>
<dbReference type="PANTHER" id="PTHR43253">
    <property type="entry name" value="TRICORN PROTEASE HOMOLOG 2-RELATED"/>
    <property type="match status" value="1"/>
</dbReference>
<reference evidence="11" key="1">
    <citation type="journal article" date="2014" name="Int. J. Syst. Evol. Microbiol.">
        <title>Complete genome sequence of Corynebacterium casei LMG S-19264T (=DSM 44701T), isolated from a smear-ripened cheese.</title>
        <authorList>
            <consortium name="US DOE Joint Genome Institute (JGI-PGF)"/>
            <person name="Walter F."/>
            <person name="Albersmeier A."/>
            <person name="Kalinowski J."/>
            <person name="Ruckert C."/>
        </authorList>
    </citation>
    <scope>NUCLEOTIDE SEQUENCE</scope>
    <source>
        <strain evidence="11">CGMCC 1.15958</strain>
    </source>
</reference>
<organism evidence="11 12">
    <name type="scientific">Emticicia aquatilis</name>
    <dbReference type="NCBI Taxonomy" id="1537369"/>
    <lineage>
        <taxon>Bacteria</taxon>
        <taxon>Pseudomonadati</taxon>
        <taxon>Bacteroidota</taxon>
        <taxon>Cytophagia</taxon>
        <taxon>Cytophagales</taxon>
        <taxon>Leadbetterellaceae</taxon>
        <taxon>Emticicia</taxon>
    </lineage>
</organism>
<evidence type="ECO:0000256" key="3">
    <source>
        <dbReference type="ARBA" id="ARBA00022490"/>
    </source>
</evidence>
<dbReference type="Pfam" id="PF26550">
    <property type="entry name" value="Tricorn_2nd"/>
    <property type="match status" value="1"/>
</dbReference>
<dbReference type="SUPFAM" id="SSF69304">
    <property type="entry name" value="Tricorn protease N-terminal domain"/>
    <property type="match status" value="1"/>
</dbReference>
<gene>
    <name evidence="11" type="ORF">GCM10011514_06780</name>
</gene>
<feature type="signal peptide" evidence="9">
    <location>
        <begin position="1"/>
        <end position="25"/>
    </location>
</feature>
<comment type="function">
    <text evidence="7">Degrades oligopeptides.</text>
</comment>
<evidence type="ECO:0000256" key="2">
    <source>
        <dbReference type="ARBA" id="ARBA00008524"/>
    </source>
</evidence>
<keyword evidence="12" id="KW-1185">Reference proteome</keyword>
<dbReference type="InterPro" id="IPR036034">
    <property type="entry name" value="PDZ_sf"/>
</dbReference>
<evidence type="ECO:0000256" key="1">
    <source>
        <dbReference type="ARBA" id="ARBA00004496"/>
    </source>
</evidence>
<feature type="active site" description="Charge relay system" evidence="8">
    <location>
        <position position="1035"/>
    </location>
</feature>
<dbReference type="EC" id="3.4.21.-" evidence="7"/>
<evidence type="ECO:0000256" key="9">
    <source>
        <dbReference type="SAM" id="SignalP"/>
    </source>
</evidence>
<name>A0A916YHG2_9BACT</name>
<feature type="chain" id="PRO_5037294983" description="Tricorn protease homolog" evidence="9">
    <location>
        <begin position="26"/>
        <end position="1093"/>
    </location>
</feature>
<keyword evidence="9" id="KW-0732">Signal</keyword>
<accession>A0A916YHG2</accession>
<dbReference type="InterPro" id="IPR015943">
    <property type="entry name" value="WD40/YVTN_repeat-like_dom_sf"/>
</dbReference>
<dbReference type="Pfam" id="PF03572">
    <property type="entry name" value="Peptidase_S41"/>
    <property type="match status" value="1"/>
</dbReference>
<dbReference type="PANTHER" id="PTHR43253:SF1">
    <property type="entry name" value="TRICORN PROTEASE HOMOLOG 2-RELATED"/>
    <property type="match status" value="1"/>
</dbReference>
<dbReference type="InterPro" id="IPR005151">
    <property type="entry name" value="Tail-specific_protease"/>
</dbReference>
<dbReference type="Gene3D" id="2.130.10.10">
    <property type="entry name" value="YVTN repeat-like/Quinoprotein amine dehydrogenase"/>
    <property type="match status" value="1"/>
</dbReference>
<dbReference type="Gene3D" id="3.90.226.10">
    <property type="entry name" value="2-enoyl-CoA Hydratase, Chain A, domain 1"/>
    <property type="match status" value="1"/>
</dbReference>
<dbReference type="Proteomes" id="UP000609064">
    <property type="component" value="Unassembled WGS sequence"/>
</dbReference>
<dbReference type="Gene3D" id="2.30.42.10">
    <property type="match status" value="1"/>
</dbReference>
<dbReference type="InterPro" id="IPR028204">
    <property type="entry name" value="Tricorn_C1"/>
</dbReference>
<dbReference type="InterPro" id="IPR029045">
    <property type="entry name" value="ClpP/crotonase-like_dom_sf"/>
</dbReference>
<evidence type="ECO:0000256" key="6">
    <source>
        <dbReference type="ARBA" id="ARBA00022825"/>
    </source>
</evidence>
<dbReference type="Pfam" id="PF26549">
    <property type="entry name" value="Tricorn_N"/>
    <property type="match status" value="1"/>
</dbReference>
<dbReference type="GO" id="GO:0006508">
    <property type="term" value="P:proteolysis"/>
    <property type="evidence" value="ECO:0007669"/>
    <property type="project" value="UniProtKB-UniRule"/>
</dbReference>
<evidence type="ECO:0000256" key="7">
    <source>
        <dbReference type="PIRNR" id="PIRNR036421"/>
    </source>
</evidence>
<dbReference type="Gene3D" id="3.30.750.44">
    <property type="match status" value="1"/>
</dbReference>
<feature type="active site" description="Nucleophile" evidence="8">
    <location>
        <position position="977"/>
    </location>
</feature>
<evidence type="ECO:0000313" key="11">
    <source>
        <dbReference type="EMBL" id="GGD45414.1"/>
    </source>
</evidence>
<dbReference type="GO" id="GO:0005737">
    <property type="term" value="C:cytoplasm"/>
    <property type="evidence" value="ECO:0007669"/>
    <property type="project" value="UniProtKB-SubCell"/>
</dbReference>
<evidence type="ECO:0000256" key="4">
    <source>
        <dbReference type="ARBA" id="ARBA00022670"/>
    </source>
</evidence>
<evidence type="ECO:0000313" key="12">
    <source>
        <dbReference type="Proteomes" id="UP000609064"/>
    </source>
</evidence>
<feature type="active site" description="Charge relay system" evidence="8">
    <location>
        <position position="753"/>
    </location>
</feature>
<feature type="domain" description="Tail specific protease" evidence="10">
    <location>
        <begin position="855"/>
        <end position="1046"/>
    </location>
</feature>
<comment type="caution">
    <text evidence="11">The sequence shown here is derived from an EMBL/GenBank/DDBJ whole genome shotgun (WGS) entry which is preliminary data.</text>
</comment>
<dbReference type="RefSeq" id="WP_188764606.1">
    <property type="nucleotide sequence ID" value="NZ_BMKK01000001.1"/>
</dbReference>
<dbReference type="Pfam" id="PF14685">
    <property type="entry name" value="PDZ_Tricorn"/>
    <property type="match status" value="1"/>
</dbReference>
<evidence type="ECO:0000256" key="5">
    <source>
        <dbReference type="ARBA" id="ARBA00022801"/>
    </source>
</evidence>
<dbReference type="SUPFAM" id="SSF50156">
    <property type="entry name" value="PDZ domain-like"/>
    <property type="match status" value="1"/>
</dbReference>
<keyword evidence="5 7" id="KW-0378">Hydrolase</keyword>
<dbReference type="Gene3D" id="2.120.10.60">
    <property type="entry name" value="Tricorn protease N-terminal domain"/>
    <property type="match status" value="1"/>
</dbReference>
<dbReference type="PIRSF" id="PIRSF036421">
    <property type="entry name" value="Tricorn_protease"/>
    <property type="match status" value="1"/>
</dbReference>
<dbReference type="Pfam" id="PF14684">
    <property type="entry name" value="Tricorn_C1"/>
    <property type="match status" value="1"/>
</dbReference>
<sequence length="1093" mass="122436">MKYTSIFKFAFFTCFFLFFRQNSIAQGTRLLRNAAISSSNIAFVYGGDIWLANQDGSNVKRLTTYQGVESNPHFSPDGKTLAFTGQYDGNTDVFIVPTEGGEPQRLTWHPGVDLVKGWTPDGANVIFASGRIQVPSSRLDQLWTVSIKGGMPTQFAVPRAVDGKYSPDNKRFVYEEIAPWEDEFRNYRGGQNTPLRIIDLKSFAVEKMPWQNSRDICPVWIGNQIYFLSDRDLAMNIWSYDTQNKTVKQITFFKEFDCKNLEGNNETLIFENGGYLHKLKVGSDKPEKLSITINAEFPWERPHWMKVDKNIGSIAISPTGKRVAVSARGEVMTIPAKKGDVRNISNSTGAADREPSWSPDGKYISWFSDEGGEYQLVLSDQFGKEKKKIKLNNPSFYYTPRWSPDSKYLSFADADRTLWMVEVNSGKTAKIDNEGFANPQRLIYPEWASDSKWIAYTKRLTNEYAAIFVYSIDQNKAFQITDGMSDCNNPAWDASGKYIYFSGSTNYGMNVGWLDMSSYDHNISRAIYAAVLSKETPSPLAPESDDEVIKADSTKKDLATTKLDPKKDEAPKAKVKEVKIDFEGLQNRIIALAIPEKNYVSIETGKEGVIFFGEEKDNGNSMVVSRYSLDKKKAEVITEDASYFDVSADKGKLVYATSGGQIVISDAAGKPNLAEDAVKLSDVQILIDPIAEAKQIFREAWRYQRDYFYVKNVHGLDMDWAYKTYSTWIDDVKHRSDLTYVLDIFSGETSIGHSFVRGGDFPEVKQVPVGMLGADFAVENNRFRIKKIYTGESWNPTLKAPLSGPGINVKTDDYLLAVNGVPLDASKNLYSYFDQMADKQTTITVNSTPSFDGAKEVVVVPVRNEGLLRQYDWVEGNRRKVDKLSNGQLAYVWLPNTGQGGYNNFNRYYFAQKNKKGAIIDERFNSGGSIADYIVDLLARDLMGYFNNPIGDKQAFTAPNAGIFGPKVMLINEMAGSGGDMLPYMFQKRKIGPLVGTKTWGGLVGIWDVPALIDGGTITAPRGGFYNVNGQWDVENIGISPDITVEQEPKLVNEGHDPQLEKAVEVALELLKTQSTKLLPQPADPIRVLRPKK</sequence>
<dbReference type="GO" id="GO:0008236">
    <property type="term" value="F:serine-type peptidase activity"/>
    <property type="evidence" value="ECO:0007669"/>
    <property type="project" value="UniProtKB-UniRule"/>
</dbReference>
<dbReference type="EMBL" id="BMKK01000001">
    <property type="protein sequence ID" value="GGD45414.1"/>
    <property type="molecule type" value="Genomic_DNA"/>
</dbReference>
<dbReference type="InterPro" id="IPR029414">
    <property type="entry name" value="Tricorn_PDZ"/>
</dbReference>
<dbReference type="InterPro" id="IPR012393">
    <property type="entry name" value="Tricorn_protease"/>
</dbReference>
<dbReference type="SMART" id="SM00245">
    <property type="entry name" value="TSPc"/>
    <property type="match status" value="1"/>
</dbReference>
<proteinExistence type="inferred from homology"/>
<keyword evidence="3 7" id="KW-0963">Cytoplasm</keyword>
<dbReference type="AlphaFoldDB" id="A0A916YHG2"/>
<comment type="similarity">
    <text evidence="2 7">Belongs to the peptidase S41B family.</text>
</comment>
<dbReference type="SUPFAM" id="SSF52096">
    <property type="entry name" value="ClpP/crotonase"/>
    <property type="match status" value="1"/>
</dbReference>
<comment type="subcellular location">
    <subcellularLocation>
        <location evidence="1 7">Cytoplasm</location>
    </subcellularLocation>
</comment>
<dbReference type="SUPFAM" id="SSF82171">
    <property type="entry name" value="DPP6 N-terminal domain-like"/>
    <property type="match status" value="1"/>
</dbReference>
<keyword evidence="4 7" id="KW-0645">Protease</keyword>
<dbReference type="CDD" id="cd07562">
    <property type="entry name" value="Peptidase_S41_TRI"/>
    <property type="match status" value="1"/>
</dbReference>
<protein>
    <recommendedName>
        <fullName evidence="7">Tricorn protease homolog</fullName>
        <ecNumber evidence="7">3.4.21.-</ecNumber>
    </recommendedName>
</protein>
<evidence type="ECO:0000256" key="8">
    <source>
        <dbReference type="PIRSR" id="PIRSR036421-1"/>
    </source>
</evidence>